<accession>A0ABT2J3H9</accession>
<feature type="compositionally biased region" description="Low complexity" evidence="1">
    <location>
        <begin position="326"/>
        <end position="365"/>
    </location>
</feature>
<feature type="domain" description="Thioester" evidence="4">
    <location>
        <begin position="74"/>
        <end position="194"/>
    </location>
</feature>
<comment type="caution">
    <text evidence="5">The sequence shown here is derived from an EMBL/GenBank/DDBJ whole genome shotgun (WGS) entry which is preliminary data.</text>
</comment>
<keyword evidence="2" id="KW-0812">Transmembrane</keyword>
<feature type="transmembrane region" description="Helical" evidence="2">
    <location>
        <begin position="382"/>
        <end position="403"/>
    </location>
</feature>
<feature type="chain" id="PRO_5045170431" evidence="3">
    <location>
        <begin position="26"/>
        <end position="409"/>
    </location>
</feature>
<keyword evidence="6" id="KW-1185">Reference proteome</keyword>
<dbReference type="NCBIfam" id="TIGR03934">
    <property type="entry name" value="TQXA_dom"/>
    <property type="match status" value="1"/>
</dbReference>
<evidence type="ECO:0000256" key="2">
    <source>
        <dbReference type="SAM" id="Phobius"/>
    </source>
</evidence>
<dbReference type="Gene3D" id="1.10.150.480">
    <property type="match status" value="1"/>
</dbReference>
<keyword evidence="3" id="KW-0732">Signal</keyword>
<evidence type="ECO:0000256" key="1">
    <source>
        <dbReference type="SAM" id="MobiDB-lite"/>
    </source>
</evidence>
<evidence type="ECO:0000259" key="4">
    <source>
        <dbReference type="Pfam" id="PF08341"/>
    </source>
</evidence>
<dbReference type="EMBL" id="JAFFZE010000006">
    <property type="protein sequence ID" value="MCT2582412.1"/>
    <property type="molecule type" value="Genomic_DNA"/>
</dbReference>
<reference evidence="5 6" key="1">
    <citation type="submission" date="2021-02" db="EMBL/GenBank/DDBJ databases">
        <title>Actinophytocola xerophila sp. nov., isolated from soil of cotton cropping field.</title>
        <authorList>
            <person name="Huang R."/>
            <person name="Chen X."/>
            <person name="Ge X."/>
            <person name="Liu W."/>
        </authorList>
    </citation>
    <scope>NUCLEOTIDE SEQUENCE [LARGE SCALE GENOMIC DNA]</scope>
    <source>
        <strain evidence="5 6">S1-96</strain>
    </source>
</reference>
<protein>
    <submittedName>
        <fullName evidence="5">Thioester domain-containing protein</fullName>
    </submittedName>
</protein>
<feature type="signal peptide" evidence="3">
    <location>
        <begin position="1"/>
        <end position="25"/>
    </location>
</feature>
<evidence type="ECO:0000313" key="6">
    <source>
        <dbReference type="Proteomes" id="UP001156441"/>
    </source>
</evidence>
<name>A0ABT2J3H9_9PSEU</name>
<dbReference type="InterPro" id="IPR013552">
    <property type="entry name" value="Thioester_dom"/>
</dbReference>
<organism evidence="5 6">
    <name type="scientific">Actinophytocola gossypii</name>
    <dbReference type="NCBI Taxonomy" id="2812003"/>
    <lineage>
        <taxon>Bacteria</taxon>
        <taxon>Bacillati</taxon>
        <taxon>Actinomycetota</taxon>
        <taxon>Actinomycetes</taxon>
        <taxon>Pseudonocardiales</taxon>
        <taxon>Pseudonocardiaceae</taxon>
    </lineage>
</organism>
<dbReference type="Pfam" id="PF08341">
    <property type="entry name" value="TED"/>
    <property type="match status" value="1"/>
</dbReference>
<dbReference type="InterPro" id="IPR023849">
    <property type="entry name" value="TQXA_dom"/>
</dbReference>
<evidence type="ECO:0000313" key="5">
    <source>
        <dbReference type="EMBL" id="MCT2582412.1"/>
    </source>
</evidence>
<dbReference type="Proteomes" id="UP001156441">
    <property type="component" value="Unassembled WGS sequence"/>
</dbReference>
<sequence length="409" mass="42865">MASRFRAVRTAVAVLGAAVTVTMTAAIPATAEPATGLPTGEVTGYHVNVGKGKLRDILAKVFKVELSDGSTVDAYCVQVRRGSDPEHELVEQPWDAFPDADSPFHANRDKINWILHNSFPAVGRKALQRTLRDEGVKLHNGGLNREEAISGTQAAIWHFSDGVDLNRKNPLPVVGKGFDKDVLALYDYLTGDANEGLGDQPTPALEVTPTELSGEAGERIGPFTVTTTGNVTKLKADLPEGVTITDADGEELTAKQIENGTDLYLDVPADAEQGAVTIELTARAGIDTGRLFVGENYGKGDKTQSLITAKSTRTKITVTIGADWAAAPPTTTVPPTSDTSTTAPPTSTAPETTTEPTSTSSEAAPVPQPRNTSGLATTGASILMPVVIGLVLVGAGIGALLVLRRRRGA</sequence>
<keyword evidence="2" id="KW-0472">Membrane</keyword>
<proteinExistence type="predicted"/>
<keyword evidence="2" id="KW-1133">Transmembrane helix</keyword>
<dbReference type="RefSeq" id="WP_260189768.1">
    <property type="nucleotide sequence ID" value="NZ_JAFFZE010000006.1"/>
</dbReference>
<evidence type="ECO:0000256" key="3">
    <source>
        <dbReference type="SAM" id="SignalP"/>
    </source>
</evidence>
<feature type="region of interest" description="Disordered" evidence="1">
    <location>
        <begin position="326"/>
        <end position="372"/>
    </location>
</feature>
<gene>
    <name evidence="5" type="ORF">JT362_04650</name>
</gene>